<dbReference type="Proteomes" id="UP000811619">
    <property type="component" value="Unassembled WGS sequence"/>
</dbReference>
<accession>A0A8K0J276</accession>
<keyword evidence="3" id="KW-1185">Reference proteome</keyword>
<evidence type="ECO:0000256" key="1">
    <source>
        <dbReference type="SAM" id="Phobius"/>
    </source>
</evidence>
<keyword evidence="1" id="KW-0812">Transmembrane</keyword>
<proteinExistence type="predicted"/>
<reference evidence="2" key="1">
    <citation type="journal article" date="2020" name="bioRxiv">
        <title>Whole genome comparisons of ergot fungi reveals the divergence and evolution of species within the genus Claviceps are the result of varying mechanisms driving genome evolution and host range expansion.</title>
        <authorList>
            <person name="Wyka S.A."/>
            <person name="Mondo S.J."/>
            <person name="Liu M."/>
            <person name="Dettman J."/>
            <person name="Nalam V."/>
            <person name="Broders K.D."/>
        </authorList>
    </citation>
    <scope>NUCLEOTIDE SEQUENCE</scope>
    <source>
        <strain evidence="2">CCC 489</strain>
    </source>
</reference>
<name>A0A8K0J276_9HYPO</name>
<protein>
    <submittedName>
        <fullName evidence="2">Uncharacterized protein</fullName>
    </submittedName>
</protein>
<dbReference type="Gene3D" id="3.90.550.10">
    <property type="entry name" value="Spore Coat Polysaccharide Biosynthesis Protein SpsA, Chain A"/>
    <property type="match status" value="1"/>
</dbReference>
<dbReference type="SUPFAM" id="SSF53448">
    <property type="entry name" value="Nucleotide-diphospho-sugar transferases"/>
    <property type="match status" value="1"/>
</dbReference>
<evidence type="ECO:0000313" key="3">
    <source>
        <dbReference type="Proteomes" id="UP000811619"/>
    </source>
</evidence>
<dbReference type="InterPro" id="IPR029044">
    <property type="entry name" value="Nucleotide-diphossugar_trans"/>
</dbReference>
<feature type="transmembrane region" description="Helical" evidence="1">
    <location>
        <begin position="21"/>
        <end position="38"/>
    </location>
</feature>
<dbReference type="OrthoDB" id="2014201at2759"/>
<dbReference type="PANTHER" id="PTHR11183">
    <property type="entry name" value="GLYCOGENIN SUBFAMILY MEMBER"/>
    <property type="match status" value="1"/>
</dbReference>
<gene>
    <name evidence="2" type="ORF">E4U42_007235</name>
</gene>
<dbReference type="InterPro" id="IPR050587">
    <property type="entry name" value="GNT1/Glycosyltrans_8"/>
</dbReference>
<dbReference type="EMBL" id="SRPY01000810">
    <property type="protein sequence ID" value="KAG5917467.1"/>
    <property type="molecule type" value="Genomic_DNA"/>
</dbReference>
<sequence length="392" mass="44916">MPQQLVGLLSAMSVVTRRFRLVASTTAAVILFFVFLEVTHHEGAAVPSPLRSILPNNHDSDPGAESASNVNWSKFAYVQYVTNSDYLCNSVMLFETLHRLGSRPDRLLMYPSSMMAANTPVDHSNDARLLVKARNEYNVRLRPIEIQHRSNLDRKSTCMSCTCETRDRITKRPFSVATWADSFTKLLAFNQTDYHRVLSLDSDATVLRPMDELFLLPSSPVAMPRAYWLYPDKQILSSQLMLVQPSVAEFGRVMNETSRAGADDYDMEIVNKLYKDQALVLPHRPYDMLTAEFRTDEHAQYLGSDDEEWDPLAILGEAKFLHFSDWPVPKPWIQMSDSVRNQKQPRCHQDRDGVESCVERDLWNGFYQDFAQRRERVCSLKLTTLTHKASGR</sequence>
<keyword evidence="1" id="KW-1133">Transmembrane helix</keyword>
<dbReference type="AlphaFoldDB" id="A0A8K0J276"/>
<comment type="caution">
    <text evidence="2">The sequence shown here is derived from an EMBL/GenBank/DDBJ whole genome shotgun (WGS) entry which is preliminary data.</text>
</comment>
<evidence type="ECO:0000313" key="2">
    <source>
        <dbReference type="EMBL" id="KAG5917467.1"/>
    </source>
</evidence>
<keyword evidence="1" id="KW-0472">Membrane</keyword>
<organism evidence="2 3">
    <name type="scientific">Claviceps africana</name>
    <dbReference type="NCBI Taxonomy" id="83212"/>
    <lineage>
        <taxon>Eukaryota</taxon>
        <taxon>Fungi</taxon>
        <taxon>Dikarya</taxon>
        <taxon>Ascomycota</taxon>
        <taxon>Pezizomycotina</taxon>
        <taxon>Sordariomycetes</taxon>
        <taxon>Hypocreomycetidae</taxon>
        <taxon>Hypocreales</taxon>
        <taxon>Clavicipitaceae</taxon>
        <taxon>Claviceps</taxon>
    </lineage>
</organism>